<evidence type="ECO:0000313" key="3">
    <source>
        <dbReference type="Proteomes" id="UP000515908"/>
    </source>
</evidence>
<keyword evidence="1" id="KW-0812">Transmembrane</keyword>
<reference evidence="2 3" key="1">
    <citation type="submission" date="2020-08" db="EMBL/GenBank/DDBJ databases">
        <authorList>
            <person name="Newling K."/>
            <person name="Davey J."/>
            <person name="Forrester S."/>
        </authorList>
    </citation>
    <scope>NUCLEOTIDE SEQUENCE [LARGE SCALE GENOMIC DNA]</scope>
    <source>
        <strain evidence="3">Crithidia deanei Carvalho (ATCC PRA-265)</strain>
    </source>
</reference>
<proteinExistence type="predicted"/>
<dbReference type="EMBL" id="LR877153">
    <property type="protein sequence ID" value="CAD2217719.1"/>
    <property type="molecule type" value="Genomic_DNA"/>
</dbReference>
<dbReference type="VEuPathDB" id="TriTrypDB:ADEAN_000519900"/>
<gene>
    <name evidence="2" type="ORF">ADEAN_000519900</name>
</gene>
<dbReference type="AlphaFoldDB" id="A0A7G2CDY9"/>
<protein>
    <submittedName>
        <fullName evidence="2">Uncharacterized protein</fullName>
    </submittedName>
</protein>
<evidence type="ECO:0000313" key="2">
    <source>
        <dbReference type="EMBL" id="CAD2217719.1"/>
    </source>
</evidence>
<keyword evidence="3" id="KW-1185">Reference proteome</keyword>
<sequence length="192" mass="22743">MDTYDLSEINDNGGVIIPADVMSTTPNDPPNVLDALDYIRKVKPTAKLTRKDRRHWHRQLYSHWSESPEKYFSHTVGTYGAAFLFVLWVVVRGFYAIKNDKPFWDVNVYGKTDEERVKTDPWMRLKRFSDNHPEHESFDFRPIMMSPGQAQLSSARAELRESDFTDPHFNSEFWWKVRHMRYYGHWPKGLAE</sequence>
<dbReference type="Proteomes" id="UP000515908">
    <property type="component" value="Chromosome 09"/>
</dbReference>
<accession>A0A7G2CDY9</accession>
<feature type="transmembrane region" description="Helical" evidence="1">
    <location>
        <begin position="71"/>
        <end position="91"/>
    </location>
</feature>
<dbReference type="OrthoDB" id="269472at2759"/>
<keyword evidence="1" id="KW-0472">Membrane</keyword>
<organism evidence="2 3">
    <name type="scientific">Angomonas deanei</name>
    <dbReference type="NCBI Taxonomy" id="59799"/>
    <lineage>
        <taxon>Eukaryota</taxon>
        <taxon>Discoba</taxon>
        <taxon>Euglenozoa</taxon>
        <taxon>Kinetoplastea</taxon>
        <taxon>Metakinetoplastina</taxon>
        <taxon>Trypanosomatida</taxon>
        <taxon>Trypanosomatidae</taxon>
        <taxon>Strigomonadinae</taxon>
        <taxon>Angomonas</taxon>
    </lineage>
</organism>
<evidence type="ECO:0000256" key="1">
    <source>
        <dbReference type="SAM" id="Phobius"/>
    </source>
</evidence>
<keyword evidence="1" id="KW-1133">Transmembrane helix</keyword>
<name>A0A7G2CDY9_9TRYP</name>